<evidence type="ECO:0000313" key="7">
    <source>
        <dbReference type="EMBL" id="CVK21040.1"/>
    </source>
</evidence>
<comment type="caution">
    <text evidence="7">The sequence shown here is derived from an EMBL/GenBank/DDBJ whole genome shotgun (WGS) entry which is preliminary data.</text>
</comment>
<evidence type="ECO:0000259" key="6">
    <source>
        <dbReference type="PROSITE" id="PS50893"/>
    </source>
</evidence>
<dbReference type="GO" id="GO:0005524">
    <property type="term" value="F:ATP binding"/>
    <property type="evidence" value="ECO:0007669"/>
    <property type="project" value="UniProtKB-KW"/>
</dbReference>
<keyword evidence="3" id="KW-0547">Nucleotide-binding</keyword>
<proteinExistence type="inferred from homology"/>
<organism evidence="7 8">
    <name type="scientific">Sporomusa sphaeroides DSM 2875</name>
    <dbReference type="NCBI Taxonomy" id="1337886"/>
    <lineage>
        <taxon>Bacteria</taxon>
        <taxon>Bacillati</taxon>
        <taxon>Bacillota</taxon>
        <taxon>Negativicutes</taxon>
        <taxon>Selenomonadales</taxon>
        <taxon>Sporomusaceae</taxon>
        <taxon>Sporomusa</taxon>
    </lineage>
</organism>
<dbReference type="SUPFAM" id="SSF52540">
    <property type="entry name" value="P-loop containing nucleoside triphosphate hydrolases"/>
    <property type="match status" value="1"/>
</dbReference>
<dbReference type="Proteomes" id="UP000245702">
    <property type="component" value="Unassembled WGS sequence"/>
</dbReference>
<sequence>MSQPLLKVSNLKKHYIIRDRLFAKRRVLAAVDNVSFAVGRRETLGIVGESGCGKSTLARCLVSLEKTTSGQIQFDGVELTAASQEELRQLRRNLQIVFQDPYAALNPLRTVGESIIEPLLNYNPGDSRELEEKVEQLLTVVGLNPEYKTRYPYQFSGGQLQRVNIARALALNPALVVCDEAVSNLDSIVKTQIVDLLLRLQDEFSMSYIFITHDLHVVRRIADRVAVMLGGKIVEVLPAGELAAAIHPYTRYLLSSTLSGDPRRRRQRKPGTQLTGPAGNGSAAVSGCALQHRCPEFCEQCHVEEPILKTIGSIHQVACHLIG</sequence>
<gene>
    <name evidence="7" type="primary">gsiA_1</name>
    <name evidence="7" type="ORF">SSPH_03717</name>
</gene>
<dbReference type="InterPro" id="IPR017871">
    <property type="entry name" value="ABC_transporter-like_CS"/>
</dbReference>
<dbReference type="InterPro" id="IPR027417">
    <property type="entry name" value="P-loop_NTPase"/>
</dbReference>
<reference evidence="7 8" key="1">
    <citation type="submission" date="2016-01" db="EMBL/GenBank/DDBJ databases">
        <authorList>
            <person name="Brown R."/>
        </authorList>
    </citation>
    <scope>NUCLEOTIDE SEQUENCE [LARGE SCALE GENOMIC DNA]</scope>
    <source>
        <strain evidence="7">Sporomusa sphaeroides DSM 2875</strain>
    </source>
</reference>
<feature type="region of interest" description="Disordered" evidence="5">
    <location>
        <begin position="260"/>
        <end position="281"/>
    </location>
</feature>
<name>A0ABM9W7G9_9FIRM</name>
<comment type="similarity">
    <text evidence="1">Belongs to the ABC transporter superfamily.</text>
</comment>
<keyword evidence="8" id="KW-1185">Reference proteome</keyword>
<dbReference type="NCBIfam" id="TIGR01727">
    <property type="entry name" value="oligo_HPY"/>
    <property type="match status" value="1"/>
</dbReference>
<evidence type="ECO:0000313" key="8">
    <source>
        <dbReference type="Proteomes" id="UP000245702"/>
    </source>
</evidence>
<dbReference type="SMART" id="SM00382">
    <property type="entry name" value="AAA"/>
    <property type="match status" value="1"/>
</dbReference>
<evidence type="ECO:0000256" key="3">
    <source>
        <dbReference type="ARBA" id="ARBA00022741"/>
    </source>
</evidence>
<keyword evidence="7" id="KW-0378">Hydrolase</keyword>
<evidence type="ECO:0000256" key="1">
    <source>
        <dbReference type="ARBA" id="ARBA00005417"/>
    </source>
</evidence>
<dbReference type="PANTHER" id="PTHR43776:SF7">
    <property type="entry name" value="D,D-DIPEPTIDE TRANSPORT ATP-BINDING PROTEIN DDPF-RELATED"/>
    <property type="match status" value="1"/>
</dbReference>
<evidence type="ECO:0000256" key="2">
    <source>
        <dbReference type="ARBA" id="ARBA00022448"/>
    </source>
</evidence>
<keyword evidence="4 7" id="KW-0067">ATP-binding</keyword>
<dbReference type="Pfam" id="PF08352">
    <property type="entry name" value="oligo_HPY"/>
    <property type="match status" value="1"/>
</dbReference>
<evidence type="ECO:0000256" key="5">
    <source>
        <dbReference type="SAM" id="MobiDB-lite"/>
    </source>
</evidence>
<keyword evidence="2" id="KW-0813">Transport</keyword>
<dbReference type="InterPro" id="IPR013563">
    <property type="entry name" value="Oligopep_ABC_C"/>
</dbReference>
<dbReference type="EC" id="3.6.3.-" evidence="7"/>
<dbReference type="Pfam" id="PF00005">
    <property type="entry name" value="ABC_tran"/>
    <property type="match status" value="1"/>
</dbReference>
<dbReference type="InterPro" id="IPR050319">
    <property type="entry name" value="ABC_transp_ATP-bind"/>
</dbReference>
<dbReference type="InterPro" id="IPR003593">
    <property type="entry name" value="AAA+_ATPase"/>
</dbReference>
<dbReference type="PROSITE" id="PS50893">
    <property type="entry name" value="ABC_TRANSPORTER_2"/>
    <property type="match status" value="1"/>
</dbReference>
<evidence type="ECO:0000256" key="4">
    <source>
        <dbReference type="ARBA" id="ARBA00022840"/>
    </source>
</evidence>
<dbReference type="PANTHER" id="PTHR43776">
    <property type="entry name" value="TRANSPORT ATP-BINDING PROTEIN"/>
    <property type="match status" value="1"/>
</dbReference>
<dbReference type="PROSITE" id="PS00211">
    <property type="entry name" value="ABC_TRANSPORTER_1"/>
    <property type="match status" value="1"/>
</dbReference>
<protein>
    <submittedName>
        <fullName evidence="7">Glutathione import ATP-binding protein GsiA</fullName>
        <ecNumber evidence="7">3.6.3.-</ecNumber>
    </submittedName>
</protein>
<dbReference type="GO" id="GO:0016787">
    <property type="term" value="F:hydrolase activity"/>
    <property type="evidence" value="ECO:0007669"/>
    <property type="project" value="UniProtKB-KW"/>
</dbReference>
<feature type="domain" description="ABC transporter" evidence="6">
    <location>
        <begin position="6"/>
        <end position="255"/>
    </location>
</feature>
<dbReference type="CDD" id="cd03257">
    <property type="entry name" value="ABC_NikE_OppD_transporters"/>
    <property type="match status" value="1"/>
</dbReference>
<dbReference type="RefSeq" id="WP_075757864.1">
    <property type="nucleotide sequence ID" value="NZ_CP146991.1"/>
</dbReference>
<dbReference type="InterPro" id="IPR003439">
    <property type="entry name" value="ABC_transporter-like_ATP-bd"/>
</dbReference>
<dbReference type="Gene3D" id="3.40.50.300">
    <property type="entry name" value="P-loop containing nucleotide triphosphate hydrolases"/>
    <property type="match status" value="1"/>
</dbReference>
<dbReference type="EMBL" id="FCOW01000027">
    <property type="protein sequence ID" value="CVK21040.1"/>
    <property type="molecule type" value="Genomic_DNA"/>
</dbReference>
<accession>A0ABM9W7G9</accession>